<accession>A0ABP0SVD8</accession>
<sequence>FYDDFMARDNATAPQVHIYVAGFPCQSFAAAGKQRGLDDARGTVFFGCADYIRAQRPRVFLLENVKGLLTNDG</sequence>
<dbReference type="InterPro" id="IPR001525">
    <property type="entry name" value="C5_MeTfrase"/>
</dbReference>
<dbReference type="Proteomes" id="UP001642484">
    <property type="component" value="Unassembled WGS sequence"/>
</dbReference>
<organism evidence="4 5">
    <name type="scientific">Durusdinium trenchii</name>
    <dbReference type="NCBI Taxonomy" id="1381693"/>
    <lineage>
        <taxon>Eukaryota</taxon>
        <taxon>Sar</taxon>
        <taxon>Alveolata</taxon>
        <taxon>Dinophyceae</taxon>
        <taxon>Suessiales</taxon>
        <taxon>Symbiodiniaceae</taxon>
        <taxon>Durusdinium</taxon>
    </lineage>
</organism>
<dbReference type="Pfam" id="PF00145">
    <property type="entry name" value="DNA_methylase"/>
    <property type="match status" value="1"/>
</dbReference>
<proteinExistence type="inferred from homology"/>
<evidence type="ECO:0000313" key="4">
    <source>
        <dbReference type="EMBL" id="CAK9116165.1"/>
    </source>
</evidence>
<reference evidence="4 5" key="1">
    <citation type="submission" date="2024-02" db="EMBL/GenBank/DDBJ databases">
        <authorList>
            <person name="Chen Y."/>
            <person name="Shah S."/>
            <person name="Dougan E. K."/>
            <person name="Thang M."/>
            <person name="Chan C."/>
        </authorList>
    </citation>
    <scope>NUCLEOTIDE SEQUENCE [LARGE SCALE GENOMIC DNA]</scope>
</reference>
<evidence type="ECO:0000256" key="2">
    <source>
        <dbReference type="ARBA" id="ARBA00022679"/>
    </source>
</evidence>
<evidence type="ECO:0008006" key="6">
    <source>
        <dbReference type="Google" id="ProtNLM"/>
    </source>
</evidence>
<name>A0ABP0SVD8_9DINO</name>
<dbReference type="SUPFAM" id="SSF53335">
    <property type="entry name" value="S-adenosyl-L-methionine-dependent methyltransferases"/>
    <property type="match status" value="1"/>
</dbReference>
<dbReference type="PROSITE" id="PS51679">
    <property type="entry name" value="SAM_MT_C5"/>
    <property type="match status" value="1"/>
</dbReference>
<keyword evidence="3" id="KW-0949">S-adenosyl-L-methionine</keyword>
<protein>
    <recommendedName>
        <fullName evidence="6">DNA (cytosine-5-)-methyltransferase</fullName>
    </recommendedName>
</protein>
<keyword evidence="2 3" id="KW-0808">Transferase</keyword>
<dbReference type="Gene3D" id="3.40.50.150">
    <property type="entry name" value="Vaccinia Virus protein VP39"/>
    <property type="match status" value="1"/>
</dbReference>
<feature type="active site" evidence="3">
    <location>
        <position position="25"/>
    </location>
</feature>
<evidence type="ECO:0000313" key="5">
    <source>
        <dbReference type="Proteomes" id="UP001642484"/>
    </source>
</evidence>
<dbReference type="EMBL" id="CAXAMN010028332">
    <property type="protein sequence ID" value="CAK9116165.1"/>
    <property type="molecule type" value="Genomic_DNA"/>
</dbReference>
<feature type="non-terminal residue" evidence="4">
    <location>
        <position position="73"/>
    </location>
</feature>
<evidence type="ECO:0000256" key="3">
    <source>
        <dbReference type="PROSITE-ProRule" id="PRU01016"/>
    </source>
</evidence>
<dbReference type="InterPro" id="IPR029063">
    <property type="entry name" value="SAM-dependent_MTases_sf"/>
</dbReference>
<keyword evidence="1 3" id="KW-0489">Methyltransferase</keyword>
<evidence type="ECO:0000256" key="1">
    <source>
        <dbReference type="ARBA" id="ARBA00022603"/>
    </source>
</evidence>
<gene>
    <name evidence="4" type="ORF">CCMP2556_LOCUS53820</name>
</gene>
<comment type="caution">
    <text evidence="4">The sequence shown here is derived from an EMBL/GenBank/DDBJ whole genome shotgun (WGS) entry which is preliminary data.</text>
</comment>
<comment type="similarity">
    <text evidence="3">Belongs to the class I-like SAM-binding methyltransferase superfamily. C5-methyltransferase family.</text>
</comment>
<feature type="non-terminal residue" evidence="4">
    <location>
        <position position="1"/>
    </location>
</feature>
<keyword evidence="5" id="KW-1185">Reference proteome</keyword>